<dbReference type="GO" id="GO:0045785">
    <property type="term" value="P:positive regulation of cell adhesion"/>
    <property type="evidence" value="ECO:0007669"/>
    <property type="project" value="TreeGrafter"/>
</dbReference>
<keyword evidence="1" id="KW-0732">Signal</keyword>
<reference evidence="2" key="3">
    <citation type="submission" date="2025-09" db="UniProtKB">
        <authorList>
            <consortium name="Ensembl"/>
        </authorList>
    </citation>
    <scope>IDENTIFICATION</scope>
</reference>
<accession>A0AAR2L3N7</accession>
<evidence type="ECO:0000313" key="2">
    <source>
        <dbReference type="Ensembl" id="ENSPNAP00000071213.1"/>
    </source>
</evidence>
<dbReference type="GO" id="GO:0005031">
    <property type="term" value="F:tumor necrosis factor receptor activity"/>
    <property type="evidence" value="ECO:0007669"/>
    <property type="project" value="InterPro"/>
</dbReference>
<dbReference type="PANTHER" id="PTHR47388">
    <property type="entry name" value="TUMOR NECROSIS FACTOR RECEPTOR SUPERFAMILY MEMBER 18"/>
    <property type="match status" value="1"/>
</dbReference>
<dbReference type="Gene3D" id="2.10.50.10">
    <property type="entry name" value="Tumor Necrosis Factor Receptor, subunit A, domain 2"/>
    <property type="match status" value="1"/>
</dbReference>
<feature type="signal peptide" evidence="1">
    <location>
        <begin position="1"/>
        <end position="28"/>
    </location>
</feature>
<keyword evidence="3" id="KW-1185">Reference proteome</keyword>
<dbReference type="Ensembl" id="ENSPNAT00000049189.1">
    <property type="protein sequence ID" value="ENSPNAP00000071213.1"/>
    <property type="gene ID" value="ENSPNAG00000007944.2"/>
</dbReference>
<feature type="chain" id="PRO_5043389362" description="TNFR-Cys domain-containing protein" evidence="1">
    <location>
        <begin position="29"/>
        <end position="205"/>
    </location>
</feature>
<dbReference type="PANTHER" id="PTHR47388:SF1">
    <property type="entry name" value="TUMOR NECROSIS FACTOR RECEPTOR SUPERFAMILY MEMBER 18"/>
    <property type="match status" value="1"/>
</dbReference>
<dbReference type="PRINTS" id="PR01968">
    <property type="entry name" value="TNFACTORR18"/>
</dbReference>
<dbReference type="InterPro" id="IPR022318">
    <property type="entry name" value="TNFR_18"/>
</dbReference>
<dbReference type="GO" id="GO:0009897">
    <property type="term" value="C:external side of plasma membrane"/>
    <property type="evidence" value="ECO:0007669"/>
    <property type="project" value="TreeGrafter"/>
</dbReference>
<name>A0AAR2L3N7_PYGNA</name>
<evidence type="ECO:0000313" key="3">
    <source>
        <dbReference type="Proteomes" id="UP001501920"/>
    </source>
</evidence>
<protein>
    <recommendedName>
        <fullName evidence="4">TNFR-Cys domain-containing protein</fullName>
    </recommendedName>
</protein>
<dbReference type="GO" id="GO:0043066">
    <property type="term" value="P:negative regulation of apoptotic process"/>
    <property type="evidence" value="ECO:0007669"/>
    <property type="project" value="InterPro"/>
</dbReference>
<dbReference type="InterPro" id="IPR053107">
    <property type="entry name" value="TNFRSF18"/>
</dbReference>
<evidence type="ECO:0000256" key="1">
    <source>
        <dbReference type="SAM" id="SignalP"/>
    </source>
</evidence>
<sequence>CEQVPNMDSAKLGLKLFAVGCFFSMCLAVDCNWKTHYEYRGNCCLACPAEPCTSHCEDCPETATNTRCACSDNPLCSDDRCSECEPRPRCQRGEELRRTGAFSFTYVCEPCQDNMYSDAEDSMCEPIVKKLGLGELFPGNRTHNARCGWQGQCLLSVCHLSDISTYCVSAFERSCLQQCCCHSELSCAREYDIALKVHAVQYLIR</sequence>
<gene>
    <name evidence="2" type="primary">TNFRSF18</name>
</gene>
<reference evidence="2" key="2">
    <citation type="submission" date="2025-08" db="UniProtKB">
        <authorList>
            <consortium name="Ensembl"/>
        </authorList>
    </citation>
    <scope>IDENTIFICATION</scope>
</reference>
<evidence type="ECO:0008006" key="4">
    <source>
        <dbReference type="Google" id="ProtNLM"/>
    </source>
</evidence>
<dbReference type="GeneTree" id="ENSGT00940000174943"/>
<proteinExistence type="predicted"/>
<reference evidence="2 3" key="1">
    <citation type="submission" date="2020-10" db="EMBL/GenBank/DDBJ databases">
        <title>Pygocentrus nattereri (red-bellied piranha) genome, fPygNat1, primary haplotype.</title>
        <authorList>
            <person name="Myers G."/>
            <person name="Meyer A."/>
            <person name="Karagic N."/>
            <person name="Pippel M."/>
            <person name="Winkler S."/>
            <person name="Tracey A."/>
            <person name="Wood J."/>
            <person name="Formenti G."/>
            <person name="Howe K."/>
            <person name="Fedrigo O."/>
            <person name="Jarvis E.D."/>
        </authorList>
    </citation>
    <scope>NUCLEOTIDE SEQUENCE [LARGE SCALE GENOMIC DNA]</scope>
</reference>
<dbReference type="Proteomes" id="UP001501920">
    <property type="component" value="Chromosome 26"/>
</dbReference>
<organism evidence="2 3">
    <name type="scientific">Pygocentrus nattereri</name>
    <name type="common">Red-bellied piranha</name>
    <dbReference type="NCBI Taxonomy" id="42514"/>
    <lineage>
        <taxon>Eukaryota</taxon>
        <taxon>Metazoa</taxon>
        <taxon>Chordata</taxon>
        <taxon>Craniata</taxon>
        <taxon>Vertebrata</taxon>
        <taxon>Euteleostomi</taxon>
        <taxon>Actinopterygii</taxon>
        <taxon>Neopterygii</taxon>
        <taxon>Teleostei</taxon>
        <taxon>Ostariophysi</taxon>
        <taxon>Characiformes</taxon>
        <taxon>Characoidei</taxon>
        <taxon>Pygocentrus</taxon>
    </lineage>
</organism>
<dbReference type="AlphaFoldDB" id="A0AAR2L3N7"/>